<dbReference type="InterPro" id="IPR047149">
    <property type="entry name" value="KIF11-like"/>
</dbReference>
<name>A0A1D2ACL3_AUXPR</name>
<evidence type="ECO:0000313" key="9">
    <source>
        <dbReference type="EMBL" id="JAT76956.1"/>
    </source>
</evidence>
<dbReference type="GO" id="GO:0005524">
    <property type="term" value="F:ATP binding"/>
    <property type="evidence" value="ECO:0007669"/>
    <property type="project" value="InterPro"/>
</dbReference>
<dbReference type="PROSITE" id="PS50067">
    <property type="entry name" value="KINESIN_MOTOR_2"/>
    <property type="match status" value="1"/>
</dbReference>
<proteinExistence type="inferred from homology"/>
<dbReference type="InterPro" id="IPR027417">
    <property type="entry name" value="P-loop_NTPase"/>
</dbReference>
<feature type="compositionally biased region" description="Gly residues" evidence="7">
    <location>
        <begin position="744"/>
        <end position="755"/>
    </location>
</feature>
<sequence>NKSLLTLGRVITALVEGQGHVPYRDSKLTRLLRDSLGGRTKTCIIATIAPTVQCQEETLSTLEYAHRAKNIKNKPEINQKISKTTHLKEMNVEIEKLKLMLNATREKNGVYIPTAQYDEECEERKFLNGRVLELEEAAEASGAQHEAEKAELAAAAESQRQVLEQRLEEVEAAAAVLRGELEEAQVRIEERDHLILCQQRHEAALADHASRLTTELTAAAADLALLFTRVEAKQALEDGNWEVVSGLRARLQERVATARTALEAGTARAAQATQEAGRMWGEEAARRAMRRERLAADEAEAGRALDLMSAAGSGGMEAARAAFEAAAEAAASARSERLAGARTECEAARARMAAAGGAAAAELARVEERLGELAGEAAAAAARDREGLEQVAAAGVEGLAAAAAGAGKVGEAAATASAASLASLEVARRELAEALAAGRAELLKALASAAGEFVSGAEARLEGAAATLAARIEGDAARTAVVLAGVQESATNAGARLDAAAEGAREAADAGAARLGAGLEATRAANEASRLAFSIVDGLAGQAADQAIQLFGDNTAAEDKAGSAAREAVDRAACDASEQLAAAAAAAAHVGEARHAEAGRQLAQDEERAAALQALNAATDAALRETAAAVGDGLAAVQADAGSALGTKYQLDAQKGAAPEWTGCRQGARVVAALPLEQRLITDPGHPSHSHPPAPSPRCGAVQEDAVGPLRRAGGGPAHSGPPPAAGRPPRGAGRGRWDRVPGRGLGAGHAGGRAAGGRALLVAAGIRGGERGGCAGGGHARRGRPRGGEPRRRCVSVRFGVSPPRGTCVCRPRVVGQRPPAWVCRA</sequence>
<dbReference type="PANTHER" id="PTHR47970:SF12">
    <property type="entry name" value="KINESIN FAMILY MEMBER 11"/>
    <property type="match status" value="1"/>
</dbReference>
<dbReference type="SUPFAM" id="SSF52540">
    <property type="entry name" value="P-loop containing nucleoside triphosphate hydrolases"/>
    <property type="match status" value="1"/>
</dbReference>
<evidence type="ECO:0000256" key="4">
    <source>
        <dbReference type="ARBA" id="ARBA00023212"/>
    </source>
</evidence>
<dbReference type="SMART" id="SM00129">
    <property type="entry name" value="KISc"/>
    <property type="match status" value="1"/>
</dbReference>
<dbReference type="Gene3D" id="3.40.850.10">
    <property type="entry name" value="Kinesin motor domain"/>
    <property type="match status" value="1"/>
</dbReference>
<dbReference type="Pfam" id="PF00225">
    <property type="entry name" value="Kinesin"/>
    <property type="match status" value="1"/>
</dbReference>
<dbReference type="PANTHER" id="PTHR47970">
    <property type="entry name" value="KINESIN-LIKE PROTEIN KIF11"/>
    <property type="match status" value="1"/>
</dbReference>
<evidence type="ECO:0000256" key="6">
    <source>
        <dbReference type="SAM" id="Coils"/>
    </source>
</evidence>
<gene>
    <name evidence="9" type="ORF">g.14542</name>
</gene>
<dbReference type="GO" id="GO:0072686">
    <property type="term" value="C:mitotic spindle"/>
    <property type="evidence" value="ECO:0007669"/>
    <property type="project" value="TreeGrafter"/>
</dbReference>
<evidence type="ECO:0000256" key="2">
    <source>
        <dbReference type="ARBA" id="ARBA00022490"/>
    </source>
</evidence>
<evidence type="ECO:0000256" key="3">
    <source>
        <dbReference type="ARBA" id="ARBA00023175"/>
    </source>
</evidence>
<dbReference type="InterPro" id="IPR001752">
    <property type="entry name" value="Kinesin_motor_dom"/>
</dbReference>
<dbReference type="GO" id="GO:0090307">
    <property type="term" value="P:mitotic spindle assembly"/>
    <property type="evidence" value="ECO:0007669"/>
    <property type="project" value="TreeGrafter"/>
</dbReference>
<keyword evidence="6" id="KW-0175">Coiled coil</keyword>
<comment type="subcellular location">
    <subcellularLocation>
        <location evidence="1">Cytoplasm</location>
        <location evidence="1">Cytoskeleton</location>
    </subcellularLocation>
</comment>
<dbReference type="InterPro" id="IPR036961">
    <property type="entry name" value="Kinesin_motor_dom_sf"/>
</dbReference>
<dbReference type="EMBL" id="GDKF01001666">
    <property type="protein sequence ID" value="JAT76956.1"/>
    <property type="molecule type" value="Transcribed_RNA"/>
</dbReference>
<accession>A0A1D2ACL3</accession>
<protein>
    <recommendedName>
        <fullName evidence="8">Kinesin motor domain-containing protein</fullName>
    </recommendedName>
</protein>
<feature type="region of interest" description="Disordered" evidence="7">
    <location>
        <begin position="681"/>
        <end position="755"/>
    </location>
</feature>
<feature type="domain" description="Kinesin motor" evidence="8">
    <location>
        <begin position="1"/>
        <end position="71"/>
    </location>
</feature>
<evidence type="ECO:0000259" key="8">
    <source>
        <dbReference type="PROSITE" id="PS50067"/>
    </source>
</evidence>
<dbReference type="GO" id="GO:0007018">
    <property type="term" value="P:microtubule-based movement"/>
    <property type="evidence" value="ECO:0007669"/>
    <property type="project" value="InterPro"/>
</dbReference>
<keyword evidence="4" id="KW-0206">Cytoskeleton</keyword>
<dbReference type="GO" id="GO:0005876">
    <property type="term" value="C:spindle microtubule"/>
    <property type="evidence" value="ECO:0007669"/>
    <property type="project" value="TreeGrafter"/>
</dbReference>
<evidence type="ECO:0000256" key="5">
    <source>
        <dbReference type="PROSITE-ProRule" id="PRU00283"/>
    </source>
</evidence>
<evidence type="ECO:0000256" key="1">
    <source>
        <dbReference type="ARBA" id="ARBA00004245"/>
    </source>
</evidence>
<dbReference type="AlphaFoldDB" id="A0A1D2ACL3"/>
<feature type="coiled-coil region" evidence="6">
    <location>
        <begin position="153"/>
        <end position="187"/>
    </location>
</feature>
<reference evidence="9" key="1">
    <citation type="submission" date="2015-08" db="EMBL/GenBank/DDBJ databases">
        <authorList>
            <person name="Babu N.S."/>
            <person name="Beckwith C.J."/>
            <person name="Beseler K.G."/>
            <person name="Brison A."/>
            <person name="Carone J.V."/>
            <person name="Caskin T.P."/>
            <person name="Diamond M."/>
            <person name="Durham M.E."/>
            <person name="Foxe J.M."/>
            <person name="Go M."/>
            <person name="Henderson B.A."/>
            <person name="Jones I.B."/>
            <person name="McGettigan J.A."/>
            <person name="Micheletti S.J."/>
            <person name="Nasrallah M.E."/>
            <person name="Ortiz D."/>
            <person name="Piller C.R."/>
            <person name="Privatt S.R."/>
            <person name="Schneider S.L."/>
            <person name="Sharp S."/>
            <person name="Smith T.C."/>
            <person name="Stanton J.D."/>
            <person name="Ullery H.E."/>
            <person name="Wilson R.J."/>
            <person name="Serrano M.G."/>
            <person name="Buck G."/>
            <person name="Lee V."/>
            <person name="Wang Y."/>
            <person name="Carvalho R."/>
            <person name="Voegtly L."/>
            <person name="Shi R."/>
            <person name="Duckworth R."/>
            <person name="Johnson A."/>
            <person name="Loviza R."/>
            <person name="Walstead R."/>
            <person name="Shah Z."/>
            <person name="Kiflezghi M."/>
            <person name="Wade K."/>
            <person name="Ball S.L."/>
            <person name="Bradley K.W."/>
            <person name="Asai D.J."/>
            <person name="Bowman C.A."/>
            <person name="Russell D.A."/>
            <person name="Pope W.H."/>
            <person name="Jacobs-Sera D."/>
            <person name="Hendrix R.W."/>
            <person name="Hatfull G.F."/>
        </authorList>
    </citation>
    <scope>NUCLEOTIDE SEQUENCE</scope>
</reference>
<dbReference type="GO" id="GO:0008017">
    <property type="term" value="F:microtubule binding"/>
    <property type="evidence" value="ECO:0007669"/>
    <property type="project" value="InterPro"/>
</dbReference>
<feature type="non-terminal residue" evidence="9">
    <location>
        <position position="1"/>
    </location>
</feature>
<comment type="similarity">
    <text evidence="5">Belongs to the TRAFAC class myosin-kinesin ATPase superfamily. Kinesin family.</text>
</comment>
<dbReference type="GO" id="GO:0008574">
    <property type="term" value="F:plus-end-directed microtubule motor activity"/>
    <property type="evidence" value="ECO:0007669"/>
    <property type="project" value="TreeGrafter"/>
</dbReference>
<organism evidence="9">
    <name type="scientific">Auxenochlorella protothecoides</name>
    <name type="common">Green microalga</name>
    <name type="synonym">Chlorella protothecoides</name>
    <dbReference type="NCBI Taxonomy" id="3075"/>
    <lineage>
        <taxon>Eukaryota</taxon>
        <taxon>Viridiplantae</taxon>
        <taxon>Chlorophyta</taxon>
        <taxon>core chlorophytes</taxon>
        <taxon>Trebouxiophyceae</taxon>
        <taxon>Chlorellales</taxon>
        <taxon>Chlorellaceae</taxon>
        <taxon>Auxenochlorella</taxon>
    </lineage>
</organism>
<keyword evidence="3" id="KW-0505">Motor protein</keyword>
<comment type="caution">
    <text evidence="5">Lacks conserved residue(s) required for the propagation of feature annotation.</text>
</comment>
<evidence type="ECO:0000256" key="7">
    <source>
        <dbReference type="SAM" id="MobiDB-lite"/>
    </source>
</evidence>
<dbReference type="GO" id="GO:0051231">
    <property type="term" value="P:spindle elongation"/>
    <property type="evidence" value="ECO:0007669"/>
    <property type="project" value="TreeGrafter"/>
</dbReference>
<keyword evidence="2" id="KW-0963">Cytoplasm</keyword>